<name>A0ABR3R537_9PLEO</name>
<organism evidence="2 3">
    <name type="scientific">Paraconiothyrium brasiliense</name>
    <dbReference type="NCBI Taxonomy" id="300254"/>
    <lineage>
        <taxon>Eukaryota</taxon>
        <taxon>Fungi</taxon>
        <taxon>Dikarya</taxon>
        <taxon>Ascomycota</taxon>
        <taxon>Pezizomycotina</taxon>
        <taxon>Dothideomycetes</taxon>
        <taxon>Pleosporomycetidae</taxon>
        <taxon>Pleosporales</taxon>
        <taxon>Massarineae</taxon>
        <taxon>Didymosphaeriaceae</taxon>
        <taxon>Paraconiothyrium</taxon>
    </lineage>
</organism>
<evidence type="ECO:0000313" key="3">
    <source>
        <dbReference type="Proteomes" id="UP001521785"/>
    </source>
</evidence>
<keyword evidence="3" id="KW-1185">Reference proteome</keyword>
<accession>A0ABR3R537</accession>
<reference evidence="2 3" key="1">
    <citation type="submission" date="2024-02" db="EMBL/GenBank/DDBJ databases">
        <title>De novo assembly and annotation of 12 fungi associated with fruit tree decline syndrome in Ontario, Canada.</title>
        <authorList>
            <person name="Sulman M."/>
            <person name="Ellouze W."/>
            <person name="Ilyukhin E."/>
        </authorList>
    </citation>
    <scope>NUCLEOTIDE SEQUENCE [LARGE SCALE GENOMIC DNA]</scope>
    <source>
        <strain evidence="2 3">M42-189</strain>
    </source>
</reference>
<protein>
    <submittedName>
        <fullName evidence="2">Uncharacterized protein</fullName>
    </submittedName>
</protein>
<gene>
    <name evidence="2" type="ORF">SLS60_007334</name>
</gene>
<feature type="signal peptide" evidence="1">
    <location>
        <begin position="1"/>
        <end position="20"/>
    </location>
</feature>
<comment type="caution">
    <text evidence="2">The sequence shown here is derived from an EMBL/GenBank/DDBJ whole genome shotgun (WGS) entry which is preliminary data.</text>
</comment>
<feature type="chain" id="PRO_5045241509" evidence="1">
    <location>
        <begin position="21"/>
        <end position="440"/>
    </location>
</feature>
<dbReference type="EMBL" id="JAKJXO020000010">
    <property type="protein sequence ID" value="KAL1599531.1"/>
    <property type="molecule type" value="Genomic_DNA"/>
</dbReference>
<keyword evidence="1" id="KW-0732">Signal</keyword>
<dbReference type="Proteomes" id="UP001521785">
    <property type="component" value="Unassembled WGS sequence"/>
</dbReference>
<evidence type="ECO:0000256" key="1">
    <source>
        <dbReference type="SAM" id="SignalP"/>
    </source>
</evidence>
<evidence type="ECO:0000313" key="2">
    <source>
        <dbReference type="EMBL" id="KAL1599531.1"/>
    </source>
</evidence>
<proteinExistence type="predicted"/>
<sequence>MMPFLFTSAWISAVVLLGHATASGNGVTQEVLSSSLKYSITTPFNLEAVSDRLHVREARFGFNISNSYHTHFSVEEALDDRYDRSNVEGMIAFVPGDSRQPHHFEVLIKAKSSEKEPLDCLDFETDAESLLIQTSSTEGTTRCSSNKAKVQIDVIIAVRPNSLQFGSGTTVKTRFFAIVIWPGLWFETYHMVLHSVYGDVTCHETYSFTAHSIHVSSNHGLISGNWSLPSLIGFSTNDGTIDLDLPPKRWSSGPWTKASLWAQSFSGNISIRMPFEEDKLSLSNSTTNIITQYGSVQATLVHGAVTNIRAVFGTINATLLPYWAFSEWEGVQHNYITTSCSRCNTTLNVLTPIVDNYHKIPPLFFTKSRHEVVNGELALSYPREWAGTAEWFVEVGTANISGEDYELVEDGLHGRIQRRPLGSDMYAGVGTGNLSLVMKA</sequence>